<accession>A0A918HRP5</accession>
<dbReference type="Proteomes" id="UP000636661">
    <property type="component" value="Unassembled WGS sequence"/>
</dbReference>
<evidence type="ECO:0000313" key="2">
    <source>
        <dbReference type="EMBL" id="GGU18581.1"/>
    </source>
</evidence>
<reference evidence="2" key="2">
    <citation type="submission" date="2020-09" db="EMBL/GenBank/DDBJ databases">
        <authorList>
            <person name="Sun Q."/>
            <person name="Ohkuma M."/>
        </authorList>
    </citation>
    <scope>NUCLEOTIDE SEQUENCE</scope>
    <source>
        <strain evidence="2">JCM 4391</strain>
    </source>
</reference>
<proteinExistence type="predicted"/>
<dbReference type="EMBL" id="BMTP01000001">
    <property type="protein sequence ID" value="GGU18581.1"/>
    <property type="molecule type" value="Genomic_DNA"/>
</dbReference>
<dbReference type="RefSeq" id="WP_189548383.1">
    <property type="nucleotide sequence ID" value="NZ_BMTP01000001.1"/>
</dbReference>
<sequence>MGHRITGRALAAGATVLASLALLAGCGSGEERAAPSRGAARSTAGGTAPVTRLTVPDAYDTSRGWEVTGPSPDFVTVPGSGLVAYLERVDGSRYRLRTLDARTGRPGWTGPAWRPLGDPAAVPGLLAPAKDGRGFLVTWSYGRTGGDPLTTADSLVSLDLYDAADGTRRRVEVPWADVPIVTGTGPGVLISDGRARSAVVAPDTGEVSTLAPQRLGYPKGCADCRRLTAVRGVTPKGLLVSGARGFWVPGGWAGRDRAPAGADPASGVPASLTSGHVLARWRGAKGTARAATHDIWAVHESGTGRPLVKAECRRPAIEPGEYPQAVVSPGGRYLIAGSLAFDLHARTGRCFEEADGSKPLTLTTVSDAGVAYGASAARGAVDALNGGGDPVAVDLATGDPEALAPNVRLPVAEVAGVGVFRWTDARDRVHLTGHPRRR</sequence>
<dbReference type="PROSITE" id="PS51257">
    <property type="entry name" value="PROKAR_LIPOPROTEIN"/>
    <property type="match status" value="1"/>
</dbReference>
<protein>
    <recommendedName>
        <fullName evidence="4">Lipoprotein</fullName>
    </recommendedName>
</protein>
<dbReference type="AlphaFoldDB" id="A0A918HRP5"/>
<evidence type="ECO:0008006" key="4">
    <source>
        <dbReference type="Google" id="ProtNLM"/>
    </source>
</evidence>
<keyword evidence="1" id="KW-0732">Signal</keyword>
<name>A0A918HRP5_9ACTN</name>
<organism evidence="2 3">
    <name type="scientific">Streptomyces lavendofoliae</name>
    <dbReference type="NCBI Taxonomy" id="67314"/>
    <lineage>
        <taxon>Bacteria</taxon>
        <taxon>Bacillati</taxon>
        <taxon>Actinomycetota</taxon>
        <taxon>Actinomycetes</taxon>
        <taxon>Kitasatosporales</taxon>
        <taxon>Streptomycetaceae</taxon>
        <taxon>Streptomyces</taxon>
    </lineage>
</organism>
<comment type="caution">
    <text evidence="2">The sequence shown here is derived from an EMBL/GenBank/DDBJ whole genome shotgun (WGS) entry which is preliminary data.</text>
</comment>
<evidence type="ECO:0000313" key="3">
    <source>
        <dbReference type="Proteomes" id="UP000636661"/>
    </source>
</evidence>
<gene>
    <name evidence="2" type="ORF">GCM10010274_01060</name>
</gene>
<reference evidence="2" key="1">
    <citation type="journal article" date="2014" name="Int. J. Syst. Evol. Microbiol.">
        <title>Complete genome sequence of Corynebacterium casei LMG S-19264T (=DSM 44701T), isolated from a smear-ripened cheese.</title>
        <authorList>
            <consortium name="US DOE Joint Genome Institute (JGI-PGF)"/>
            <person name="Walter F."/>
            <person name="Albersmeier A."/>
            <person name="Kalinowski J."/>
            <person name="Ruckert C."/>
        </authorList>
    </citation>
    <scope>NUCLEOTIDE SEQUENCE</scope>
    <source>
        <strain evidence="2">JCM 4391</strain>
    </source>
</reference>
<feature type="chain" id="PRO_5039499187" description="Lipoprotein" evidence="1">
    <location>
        <begin position="25"/>
        <end position="438"/>
    </location>
</feature>
<evidence type="ECO:0000256" key="1">
    <source>
        <dbReference type="SAM" id="SignalP"/>
    </source>
</evidence>
<keyword evidence="3" id="KW-1185">Reference proteome</keyword>
<feature type="signal peptide" evidence="1">
    <location>
        <begin position="1"/>
        <end position="24"/>
    </location>
</feature>